<accession>A0ABC8T8G8</accession>
<name>A0ABC8T8G8_9AQUA</name>
<evidence type="ECO:0000313" key="1">
    <source>
        <dbReference type="EMBL" id="CAK9165707.1"/>
    </source>
</evidence>
<dbReference type="EMBL" id="CAUOFW020004447">
    <property type="protein sequence ID" value="CAK9165707.1"/>
    <property type="molecule type" value="Genomic_DNA"/>
</dbReference>
<reference evidence="1 2" key="1">
    <citation type="submission" date="2024-02" db="EMBL/GenBank/DDBJ databases">
        <authorList>
            <person name="Vignale AGUSTIN F."/>
            <person name="Sosa J E."/>
            <person name="Modenutti C."/>
        </authorList>
    </citation>
    <scope>NUCLEOTIDE SEQUENCE [LARGE SCALE GENOMIC DNA]</scope>
</reference>
<dbReference type="Proteomes" id="UP001642360">
    <property type="component" value="Unassembled WGS sequence"/>
</dbReference>
<protein>
    <submittedName>
        <fullName evidence="1">Uncharacterized protein</fullName>
    </submittedName>
</protein>
<comment type="caution">
    <text evidence="1">The sequence shown here is derived from an EMBL/GenBank/DDBJ whole genome shotgun (WGS) entry which is preliminary data.</text>
</comment>
<dbReference type="AlphaFoldDB" id="A0ABC8T8G8"/>
<organism evidence="1 2">
    <name type="scientific">Ilex paraguariensis</name>
    <name type="common">yerba mate</name>
    <dbReference type="NCBI Taxonomy" id="185542"/>
    <lineage>
        <taxon>Eukaryota</taxon>
        <taxon>Viridiplantae</taxon>
        <taxon>Streptophyta</taxon>
        <taxon>Embryophyta</taxon>
        <taxon>Tracheophyta</taxon>
        <taxon>Spermatophyta</taxon>
        <taxon>Magnoliopsida</taxon>
        <taxon>eudicotyledons</taxon>
        <taxon>Gunneridae</taxon>
        <taxon>Pentapetalae</taxon>
        <taxon>asterids</taxon>
        <taxon>campanulids</taxon>
        <taxon>Aquifoliales</taxon>
        <taxon>Aquifoliaceae</taxon>
        <taxon>Ilex</taxon>
    </lineage>
</organism>
<proteinExistence type="predicted"/>
<keyword evidence="2" id="KW-1185">Reference proteome</keyword>
<sequence>MMKDWTHQSKEHVGCLAREWCSKDRFLGNVCDIEEVAKSLIEGETERRKVIKRFFTWVLSRAFHHYRGLRDQKSPIKKHPELDRLLREEYHSLDDFNRAKGRTASIKDDGH</sequence>
<gene>
    <name evidence="1" type="ORF">ILEXP_LOCUS34880</name>
</gene>
<evidence type="ECO:0000313" key="2">
    <source>
        <dbReference type="Proteomes" id="UP001642360"/>
    </source>
</evidence>